<keyword evidence="2" id="KW-0472">Membrane</keyword>
<comment type="caution">
    <text evidence="3">The sequence shown here is derived from an EMBL/GenBank/DDBJ whole genome shotgun (WGS) entry which is preliminary data.</text>
</comment>
<name>A0A561BS49_9ACTN</name>
<dbReference type="RefSeq" id="WP_145806774.1">
    <property type="nucleotide sequence ID" value="NZ_VIVK01000001.1"/>
</dbReference>
<organism evidence="3 4">
    <name type="scientific">Kribbella amoyensis</name>
    <dbReference type="NCBI Taxonomy" id="996641"/>
    <lineage>
        <taxon>Bacteria</taxon>
        <taxon>Bacillati</taxon>
        <taxon>Actinomycetota</taxon>
        <taxon>Actinomycetes</taxon>
        <taxon>Propionibacteriales</taxon>
        <taxon>Kribbellaceae</taxon>
        <taxon>Kribbella</taxon>
    </lineage>
</organism>
<keyword evidence="4" id="KW-1185">Reference proteome</keyword>
<evidence type="ECO:0000256" key="2">
    <source>
        <dbReference type="SAM" id="Phobius"/>
    </source>
</evidence>
<feature type="region of interest" description="Disordered" evidence="1">
    <location>
        <begin position="64"/>
        <end position="112"/>
    </location>
</feature>
<reference evidence="3 4" key="1">
    <citation type="submission" date="2019-06" db="EMBL/GenBank/DDBJ databases">
        <title>Sequencing the genomes of 1000 actinobacteria strains.</title>
        <authorList>
            <person name="Klenk H.-P."/>
        </authorList>
    </citation>
    <scope>NUCLEOTIDE SEQUENCE [LARGE SCALE GENOMIC DNA]</scope>
    <source>
        <strain evidence="3 4">DSM 24683</strain>
    </source>
</reference>
<feature type="transmembrane region" description="Helical" evidence="2">
    <location>
        <begin position="7"/>
        <end position="33"/>
    </location>
</feature>
<evidence type="ECO:0000313" key="3">
    <source>
        <dbReference type="EMBL" id="TWD81705.1"/>
    </source>
</evidence>
<keyword evidence="2" id="KW-1133">Transmembrane helix</keyword>
<gene>
    <name evidence="3" type="ORF">FB561_2826</name>
</gene>
<proteinExistence type="predicted"/>
<evidence type="ECO:0000313" key="4">
    <source>
        <dbReference type="Proteomes" id="UP000318380"/>
    </source>
</evidence>
<dbReference type="OrthoDB" id="9968543at2"/>
<evidence type="ECO:0000256" key="1">
    <source>
        <dbReference type="SAM" id="MobiDB-lite"/>
    </source>
</evidence>
<dbReference type="EMBL" id="VIVK01000001">
    <property type="protein sequence ID" value="TWD81705.1"/>
    <property type="molecule type" value="Genomic_DNA"/>
</dbReference>
<dbReference type="AlphaFoldDB" id="A0A561BS49"/>
<keyword evidence="2" id="KW-0812">Transmembrane</keyword>
<sequence length="112" mass="12229">MRVLRGLAAILVWLLATVVMIVALVLCVTLILLPLGAPLMALGLRLWAYGVQLMLPRGQEVKRKVRKQAGLKPRGSTAGDVKRAKKQATKKGKKTAHRFRKGLHKTAKAMPG</sequence>
<feature type="compositionally biased region" description="Basic residues" evidence="1">
    <location>
        <begin position="83"/>
        <end position="112"/>
    </location>
</feature>
<accession>A0A561BS49</accession>
<protein>
    <submittedName>
        <fullName evidence="3">Uncharacterized protein</fullName>
    </submittedName>
</protein>
<dbReference type="Proteomes" id="UP000318380">
    <property type="component" value="Unassembled WGS sequence"/>
</dbReference>